<evidence type="ECO:0000313" key="2">
    <source>
        <dbReference type="Proteomes" id="UP001320148"/>
    </source>
</evidence>
<accession>A0ABM7PNS9</accession>
<evidence type="ECO:0008006" key="3">
    <source>
        <dbReference type="Google" id="ProtNLM"/>
    </source>
</evidence>
<reference evidence="1 2" key="1">
    <citation type="submission" date="2021-02" db="EMBL/GenBank/DDBJ databases">
        <title>Complete genome of Desulfoluna sp. strain ASN36.</title>
        <authorList>
            <person name="Takahashi A."/>
            <person name="Kojima H."/>
            <person name="Fukui M."/>
        </authorList>
    </citation>
    <scope>NUCLEOTIDE SEQUENCE [LARGE SCALE GENOMIC DNA]</scope>
    <source>
        <strain evidence="1 2">ASN36</strain>
    </source>
</reference>
<keyword evidence="2" id="KW-1185">Reference proteome</keyword>
<protein>
    <recommendedName>
        <fullName evidence="3">Alpha/beta hydrolase</fullName>
    </recommendedName>
</protein>
<dbReference type="EMBL" id="AP024488">
    <property type="protein sequence ID" value="BCS99185.1"/>
    <property type="molecule type" value="Genomic_DNA"/>
</dbReference>
<sequence>MAGDLVFLAGHRAYERIQSQGLSPDDVSMVVGASGAAKWLVLHGLESALFGQWFAGRKKPLHLFGTSIGSWKSAAAAQDDPVAGFDRLAHAYIHQYYEGKATPRQVADEADRIMDAYLGPGKVEEILSHPYCRLHLSAVRCRGPLALDHPLAMAAGLVAAWGANRISRDLFRKQCRPTLFYDPRDVPPFSKNDEFEGGMAALTPENLRQALLGSGSIPYVMDGIREIPGAPEGVYRDGGLFHYHPAFDFLRGEEGIVLYPHFYSEVTLGWFDKNRPERMADGALLSDVLLLSPSPSFVAELPFGRIPDRRDFDRLSGRDGERVAFWEKSVAEGRRLGDQFLEAVASGKIRDMVRRIA</sequence>
<dbReference type="InterPro" id="IPR016035">
    <property type="entry name" value="Acyl_Trfase/lysoPLipase"/>
</dbReference>
<gene>
    <name evidence="1" type="ORF">DSLASN_48170</name>
</gene>
<dbReference type="RefSeq" id="WP_236890534.1">
    <property type="nucleotide sequence ID" value="NZ_AP024488.1"/>
</dbReference>
<dbReference type="SUPFAM" id="SSF52151">
    <property type="entry name" value="FabD/lysophospholipase-like"/>
    <property type="match status" value="1"/>
</dbReference>
<evidence type="ECO:0000313" key="1">
    <source>
        <dbReference type="EMBL" id="BCS99185.1"/>
    </source>
</evidence>
<name>A0ABM7PNS9_9BACT</name>
<organism evidence="1 2">
    <name type="scientific">Desulfoluna limicola</name>
    <dbReference type="NCBI Taxonomy" id="2810562"/>
    <lineage>
        <taxon>Bacteria</taxon>
        <taxon>Pseudomonadati</taxon>
        <taxon>Thermodesulfobacteriota</taxon>
        <taxon>Desulfobacteria</taxon>
        <taxon>Desulfobacterales</taxon>
        <taxon>Desulfolunaceae</taxon>
        <taxon>Desulfoluna</taxon>
    </lineage>
</organism>
<proteinExistence type="predicted"/>
<dbReference type="Proteomes" id="UP001320148">
    <property type="component" value="Chromosome"/>
</dbReference>